<feature type="compositionally biased region" description="Basic and acidic residues" evidence="1">
    <location>
        <begin position="92"/>
        <end position="105"/>
    </location>
</feature>
<evidence type="ECO:0000313" key="3">
    <source>
        <dbReference type="Proteomes" id="UP000030653"/>
    </source>
</evidence>
<gene>
    <name evidence="2" type="ORF">DACRYDRAFT_117397</name>
</gene>
<evidence type="ECO:0000256" key="1">
    <source>
        <dbReference type="SAM" id="MobiDB-lite"/>
    </source>
</evidence>
<name>M5FSJ8_DACPD</name>
<protein>
    <submittedName>
        <fullName evidence="2">Uncharacterized protein</fullName>
    </submittedName>
</protein>
<dbReference type="HOGENOM" id="CLU_2236493_0_0_1"/>
<dbReference type="AlphaFoldDB" id="M5FSJ8"/>
<dbReference type="RefSeq" id="XP_040627328.1">
    <property type="nucleotide sequence ID" value="XM_040770374.1"/>
</dbReference>
<keyword evidence="3" id="KW-1185">Reference proteome</keyword>
<dbReference type="EMBL" id="JH795867">
    <property type="protein sequence ID" value="EJU00431.1"/>
    <property type="molecule type" value="Genomic_DNA"/>
</dbReference>
<dbReference type="Proteomes" id="UP000030653">
    <property type="component" value="Unassembled WGS sequence"/>
</dbReference>
<dbReference type="GeneID" id="63685436"/>
<proteinExistence type="predicted"/>
<sequence>MEHIPGERLDRGFDNLGVKTQSEIIEQLAIIQANLFGLRPSYIGSIFRGLGENALRLAYSTRGSYAIGPLDDRVSLENEDTRASSQQGPFSSERELLEAHDSARL</sequence>
<feature type="region of interest" description="Disordered" evidence="1">
    <location>
        <begin position="77"/>
        <end position="105"/>
    </location>
</feature>
<reference evidence="2 3" key="1">
    <citation type="journal article" date="2012" name="Science">
        <title>The Paleozoic origin of enzymatic lignin decomposition reconstructed from 31 fungal genomes.</title>
        <authorList>
            <person name="Floudas D."/>
            <person name="Binder M."/>
            <person name="Riley R."/>
            <person name="Barry K."/>
            <person name="Blanchette R.A."/>
            <person name="Henrissat B."/>
            <person name="Martinez A.T."/>
            <person name="Otillar R."/>
            <person name="Spatafora J.W."/>
            <person name="Yadav J.S."/>
            <person name="Aerts A."/>
            <person name="Benoit I."/>
            <person name="Boyd A."/>
            <person name="Carlson A."/>
            <person name="Copeland A."/>
            <person name="Coutinho P.M."/>
            <person name="de Vries R.P."/>
            <person name="Ferreira P."/>
            <person name="Findley K."/>
            <person name="Foster B."/>
            <person name="Gaskell J."/>
            <person name="Glotzer D."/>
            <person name="Gorecki P."/>
            <person name="Heitman J."/>
            <person name="Hesse C."/>
            <person name="Hori C."/>
            <person name="Igarashi K."/>
            <person name="Jurgens J.A."/>
            <person name="Kallen N."/>
            <person name="Kersten P."/>
            <person name="Kohler A."/>
            <person name="Kuees U."/>
            <person name="Kumar T.K.A."/>
            <person name="Kuo A."/>
            <person name="LaButti K."/>
            <person name="Larrondo L.F."/>
            <person name="Lindquist E."/>
            <person name="Ling A."/>
            <person name="Lombard V."/>
            <person name="Lucas S."/>
            <person name="Lundell T."/>
            <person name="Martin R."/>
            <person name="McLaughlin D.J."/>
            <person name="Morgenstern I."/>
            <person name="Morin E."/>
            <person name="Murat C."/>
            <person name="Nagy L.G."/>
            <person name="Nolan M."/>
            <person name="Ohm R.A."/>
            <person name="Patyshakuliyeva A."/>
            <person name="Rokas A."/>
            <person name="Ruiz-Duenas F.J."/>
            <person name="Sabat G."/>
            <person name="Salamov A."/>
            <person name="Samejima M."/>
            <person name="Schmutz J."/>
            <person name="Slot J.C."/>
            <person name="St John F."/>
            <person name="Stenlid J."/>
            <person name="Sun H."/>
            <person name="Sun S."/>
            <person name="Syed K."/>
            <person name="Tsang A."/>
            <person name="Wiebenga A."/>
            <person name="Young D."/>
            <person name="Pisabarro A."/>
            <person name="Eastwood D.C."/>
            <person name="Martin F."/>
            <person name="Cullen D."/>
            <person name="Grigoriev I.V."/>
            <person name="Hibbett D.S."/>
        </authorList>
    </citation>
    <scope>NUCLEOTIDE SEQUENCE [LARGE SCALE GENOMIC DNA]</scope>
    <source>
        <strain evidence="2 3">DJM-731 SS1</strain>
    </source>
</reference>
<accession>M5FSJ8</accession>
<evidence type="ECO:0000313" key="2">
    <source>
        <dbReference type="EMBL" id="EJU00431.1"/>
    </source>
</evidence>
<organism evidence="2 3">
    <name type="scientific">Dacryopinax primogenitus (strain DJM 731)</name>
    <name type="common">Brown rot fungus</name>
    <dbReference type="NCBI Taxonomy" id="1858805"/>
    <lineage>
        <taxon>Eukaryota</taxon>
        <taxon>Fungi</taxon>
        <taxon>Dikarya</taxon>
        <taxon>Basidiomycota</taxon>
        <taxon>Agaricomycotina</taxon>
        <taxon>Dacrymycetes</taxon>
        <taxon>Dacrymycetales</taxon>
        <taxon>Dacrymycetaceae</taxon>
        <taxon>Dacryopinax</taxon>
    </lineage>
</organism>